<evidence type="ECO:0000313" key="3">
    <source>
        <dbReference type="Proteomes" id="UP000632222"/>
    </source>
</evidence>
<accession>A0ABQ2DID1</accession>
<dbReference type="Pfam" id="PF00480">
    <property type="entry name" value="ROK"/>
    <property type="match status" value="1"/>
</dbReference>
<dbReference type="PANTHER" id="PTHR18964:SF149">
    <property type="entry name" value="BIFUNCTIONAL UDP-N-ACETYLGLUCOSAMINE 2-EPIMERASE_N-ACETYLMANNOSAMINE KINASE"/>
    <property type="match status" value="1"/>
</dbReference>
<name>A0ABQ2DID1_9DEIO</name>
<dbReference type="InterPro" id="IPR000600">
    <property type="entry name" value="ROK"/>
</dbReference>
<evidence type="ECO:0000256" key="1">
    <source>
        <dbReference type="ARBA" id="ARBA00006479"/>
    </source>
</evidence>
<gene>
    <name evidence="2" type="ORF">GCM10008938_51530</name>
</gene>
<keyword evidence="3" id="KW-1185">Reference proteome</keyword>
<dbReference type="RefSeq" id="WP_189009287.1">
    <property type="nucleotide sequence ID" value="NZ_BMOD01000048.1"/>
</dbReference>
<proteinExistence type="inferred from homology"/>
<comment type="similarity">
    <text evidence="1">Belongs to the ROK (NagC/XylR) family.</text>
</comment>
<dbReference type="Gene3D" id="3.30.420.40">
    <property type="match status" value="2"/>
</dbReference>
<reference evidence="3" key="1">
    <citation type="journal article" date="2019" name="Int. J. Syst. Evol. Microbiol.">
        <title>The Global Catalogue of Microorganisms (GCM) 10K type strain sequencing project: providing services to taxonomists for standard genome sequencing and annotation.</title>
        <authorList>
            <consortium name="The Broad Institute Genomics Platform"/>
            <consortium name="The Broad Institute Genome Sequencing Center for Infectious Disease"/>
            <person name="Wu L."/>
            <person name="Ma J."/>
        </authorList>
    </citation>
    <scope>NUCLEOTIDE SEQUENCE [LARGE SCALE GENOMIC DNA]</scope>
    <source>
        <strain evidence="3">JCM 14370</strain>
    </source>
</reference>
<dbReference type="CDD" id="cd23763">
    <property type="entry name" value="ASKHA_ATPase_ROK"/>
    <property type="match status" value="1"/>
</dbReference>
<dbReference type="EMBL" id="BMOD01000048">
    <property type="protein sequence ID" value="GGJ59123.1"/>
    <property type="molecule type" value="Genomic_DNA"/>
</dbReference>
<protein>
    <submittedName>
        <fullName evidence="2">Glucokinase</fullName>
    </submittedName>
</protein>
<dbReference type="SUPFAM" id="SSF53067">
    <property type="entry name" value="Actin-like ATPase domain"/>
    <property type="match status" value="1"/>
</dbReference>
<dbReference type="InterPro" id="IPR043129">
    <property type="entry name" value="ATPase_NBD"/>
</dbReference>
<dbReference type="Proteomes" id="UP000632222">
    <property type="component" value="Unassembled WGS sequence"/>
</dbReference>
<evidence type="ECO:0000313" key="2">
    <source>
        <dbReference type="EMBL" id="GGJ59123.1"/>
    </source>
</evidence>
<comment type="caution">
    <text evidence="2">The sequence shown here is derived from an EMBL/GenBank/DDBJ whole genome shotgun (WGS) entry which is preliminary data.</text>
</comment>
<sequence length="300" mass="32229">MSFALTLDIGGSHITAAVIDTANRMLLEKSLVRKAIHESAPAQHLLDTWALAAHQAHRLAGAPRLSHIGMAIPDPFDHQQGISLHQHKFSHLHGLNVTAALQERWTSSALLNVPVLYGNDADLYVLGEWWGGAAQGHQRVMGITLGTGLGAGFLENGQMLTQDSRIPPGGELWSVPHKGSIAEDYASGRSIVKHHSLMTGRPWDVLQISTAARTGDRAAQQVLLQFGDELGQILTPWISSFQPGVLVLGGNISRAADCFMENLKKHLPETQIQPSVLLEQASLLGAAAISSPSAQPHRAI</sequence>
<dbReference type="PANTHER" id="PTHR18964">
    <property type="entry name" value="ROK (REPRESSOR, ORF, KINASE) FAMILY"/>
    <property type="match status" value="1"/>
</dbReference>
<organism evidence="2 3">
    <name type="scientific">Deinococcus roseus</name>
    <dbReference type="NCBI Taxonomy" id="392414"/>
    <lineage>
        <taxon>Bacteria</taxon>
        <taxon>Thermotogati</taxon>
        <taxon>Deinococcota</taxon>
        <taxon>Deinococci</taxon>
        <taxon>Deinococcales</taxon>
        <taxon>Deinococcaceae</taxon>
        <taxon>Deinococcus</taxon>
    </lineage>
</organism>